<keyword evidence="2 3" id="KW-0802">TPR repeat</keyword>
<organism evidence="5 6">
    <name type="scientific">Massilia varians</name>
    <dbReference type="NCBI Taxonomy" id="457921"/>
    <lineage>
        <taxon>Bacteria</taxon>
        <taxon>Pseudomonadati</taxon>
        <taxon>Pseudomonadota</taxon>
        <taxon>Betaproteobacteria</taxon>
        <taxon>Burkholderiales</taxon>
        <taxon>Oxalobacteraceae</taxon>
        <taxon>Telluria group</taxon>
        <taxon>Massilia</taxon>
    </lineage>
</organism>
<accession>A0ABM8CAW4</accession>
<dbReference type="Gene3D" id="1.25.40.10">
    <property type="entry name" value="Tetratricopeptide repeat domain"/>
    <property type="match status" value="1"/>
</dbReference>
<dbReference type="Pfam" id="PF19413">
    <property type="entry name" value="YaiO"/>
    <property type="match status" value="1"/>
</dbReference>
<dbReference type="InterPro" id="IPR019734">
    <property type="entry name" value="TPR_rpt"/>
</dbReference>
<reference evidence="5" key="1">
    <citation type="submission" date="2022-11" db="EMBL/GenBank/DDBJ databases">
        <title>Isolation and characterization of PLA-degrading bacterium Massilia sp. from Antarctic soil.</title>
        <authorList>
            <person name="Sato K."/>
            <person name="Gomez-Fuentes C."/>
            <person name="Ahmad S.A."/>
            <person name="Zulkharnain A."/>
        </authorList>
    </citation>
    <scope>NUCLEOTIDE SEQUENCE</scope>
    <source>
        <strain evidence="5">N-3</strain>
    </source>
</reference>
<name>A0ABM8CAW4_9BURK</name>
<dbReference type="NCBIfam" id="TIGR04390">
    <property type="entry name" value="OMP_YaiO_dom"/>
    <property type="match status" value="1"/>
</dbReference>
<dbReference type="PANTHER" id="PTHR44858">
    <property type="entry name" value="TETRATRICOPEPTIDE REPEAT PROTEIN 6"/>
    <property type="match status" value="1"/>
</dbReference>
<evidence type="ECO:0000259" key="4">
    <source>
        <dbReference type="Pfam" id="PF19413"/>
    </source>
</evidence>
<dbReference type="SUPFAM" id="SSF48452">
    <property type="entry name" value="TPR-like"/>
    <property type="match status" value="1"/>
</dbReference>
<evidence type="ECO:0000256" key="1">
    <source>
        <dbReference type="ARBA" id="ARBA00022737"/>
    </source>
</evidence>
<dbReference type="InterPro" id="IPR030887">
    <property type="entry name" value="Beta-barrel_YaiO"/>
</dbReference>
<gene>
    <name evidence="5" type="ORF">MasN3_39340</name>
</gene>
<dbReference type="Proteomes" id="UP001163336">
    <property type="component" value="Chromosome"/>
</dbReference>
<dbReference type="InterPro" id="IPR013105">
    <property type="entry name" value="TPR_2"/>
</dbReference>
<feature type="repeat" description="TPR" evidence="3">
    <location>
        <begin position="110"/>
        <end position="143"/>
    </location>
</feature>
<dbReference type="PROSITE" id="PS50005">
    <property type="entry name" value="TPR"/>
    <property type="match status" value="1"/>
</dbReference>
<dbReference type="InterPro" id="IPR011990">
    <property type="entry name" value="TPR-like_helical_dom_sf"/>
</dbReference>
<evidence type="ECO:0000256" key="3">
    <source>
        <dbReference type="PROSITE-ProRule" id="PRU00339"/>
    </source>
</evidence>
<evidence type="ECO:0000313" key="6">
    <source>
        <dbReference type="Proteomes" id="UP001163336"/>
    </source>
</evidence>
<dbReference type="Pfam" id="PF07719">
    <property type="entry name" value="TPR_2"/>
    <property type="match status" value="1"/>
</dbReference>
<dbReference type="PANTHER" id="PTHR44858:SF17">
    <property type="match status" value="1"/>
</dbReference>
<evidence type="ECO:0000256" key="2">
    <source>
        <dbReference type="ARBA" id="ARBA00022803"/>
    </source>
</evidence>
<sequence length="406" mass="44743">MLGQSFAFRGPVRFRFPHRPMPVDYQQPPAEVAQVQPAAAPFEQQYEEARRLANSGQPELALAAYNALLARSPGNVDVLLGRGILLSRLERWSEAEADLTAAAKASPEYADVWFALGRLYQWQDRPAQAAEAYGRAAALRPGDAATLAAHAQALRALQPHPQPSPQPFTGNPEAAIAAGYTWAAGLSGSWQDVGDGPRWNDQTLSVRHYMKRGSIGFEALRAHRFDQTGRAWAFDAYASLWQGAYANLRYQRAPSERLFPAHSGRIELYQSLGNGWEASVSDDLLGFDSRVNIYGLSLAKYSGNFYLQLRHQNIVSEGSRSSGDRLLARWYYAGDADSYLEATANRGRSDDPLSLTGGRARSGGGSLTWVHYLSRDWSTRVGASFARSGSGEARERGLSLGLYRRW</sequence>
<proteinExistence type="predicted"/>
<keyword evidence="1" id="KW-0677">Repeat</keyword>
<evidence type="ECO:0000313" key="5">
    <source>
        <dbReference type="EMBL" id="BDT60440.1"/>
    </source>
</evidence>
<dbReference type="EMBL" id="AP026966">
    <property type="protein sequence ID" value="BDT60440.1"/>
    <property type="molecule type" value="Genomic_DNA"/>
</dbReference>
<dbReference type="InterPro" id="IPR050498">
    <property type="entry name" value="Ycf3"/>
</dbReference>
<protein>
    <recommendedName>
        <fullName evidence="4">YaiO beta-barrel domain-containing protein</fullName>
    </recommendedName>
</protein>
<dbReference type="SMART" id="SM00028">
    <property type="entry name" value="TPR"/>
    <property type="match status" value="3"/>
</dbReference>
<feature type="domain" description="YaiO beta-barrel" evidence="4">
    <location>
        <begin position="198"/>
        <end position="351"/>
    </location>
</feature>
<keyword evidence="6" id="KW-1185">Reference proteome</keyword>